<sequence>MFKETVDDMAEYFIPLMIGLFLGAAIGLFSGVWVNSGRENETKEFRKWMVREGHLIPMLERVGVSADSWKELREMADRERKSYEDSIAYERTSK</sequence>
<comment type="caution">
    <text evidence="2">The sequence shown here is derived from an EMBL/GenBank/DDBJ whole genome shotgun (WGS) entry which is preliminary data.</text>
</comment>
<dbReference type="AlphaFoldDB" id="A0A0F9UHR1"/>
<evidence type="ECO:0000313" key="2">
    <source>
        <dbReference type="EMBL" id="KKN86887.1"/>
    </source>
</evidence>
<keyword evidence="1" id="KW-0812">Transmembrane</keyword>
<feature type="transmembrane region" description="Helical" evidence="1">
    <location>
        <begin position="12"/>
        <end position="34"/>
    </location>
</feature>
<name>A0A0F9UHR1_9ZZZZ</name>
<protein>
    <submittedName>
        <fullName evidence="2">Uncharacterized protein</fullName>
    </submittedName>
</protein>
<reference evidence="2" key="1">
    <citation type="journal article" date="2015" name="Nature">
        <title>Complex archaea that bridge the gap between prokaryotes and eukaryotes.</title>
        <authorList>
            <person name="Spang A."/>
            <person name="Saw J.H."/>
            <person name="Jorgensen S.L."/>
            <person name="Zaremba-Niedzwiedzka K."/>
            <person name="Martijn J."/>
            <person name="Lind A.E."/>
            <person name="van Eijk R."/>
            <person name="Schleper C."/>
            <person name="Guy L."/>
            <person name="Ettema T.J."/>
        </authorList>
    </citation>
    <scope>NUCLEOTIDE SEQUENCE</scope>
</reference>
<accession>A0A0F9UHR1</accession>
<gene>
    <name evidence="2" type="ORF">LCGC14_0264490</name>
</gene>
<dbReference type="EMBL" id="LAZR01000143">
    <property type="protein sequence ID" value="KKN86887.1"/>
    <property type="molecule type" value="Genomic_DNA"/>
</dbReference>
<evidence type="ECO:0000256" key="1">
    <source>
        <dbReference type="SAM" id="Phobius"/>
    </source>
</evidence>
<organism evidence="2">
    <name type="scientific">marine sediment metagenome</name>
    <dbReference type="NCBI Taxonomy" id="412755"/>
    <lineage>
        <taxon>unclassified sequences</taxon>
        <taxon>metagenomes</taxon>
        <taxon>ecological metagenomes</taxon>
    </lineage>
</organism>
<keyword evidence="1" id="KW-1133">Transmembrane helix</keyword>
<proteinExistence type="predicted"/>
<keyword evidence="1" id="KW-0472">Membrane</keyword>